<dbReference type="InterPro" id="IPR011051">
    <property type="entry name" value="RmlC_Cupin_sf"/>
</dbReference>
<keyword evidence="2" id="KW-1185">Reference proteome</keyword>
<dbReference type="Gene3D" id="2.60.120.10">
    <property type="entry name" value="Jelly Rolls"/>
    <property type="match status" value="1"/>
</dbReference>
<dbReference type="RefSeq" id="WP_317926613.1">
    <property type="nucleotide sequence ID" value="NZ_CP137524.1"/>
</dbReference>
<dbReference type="EMBL" id="CP137524">
    <property type="protein sequence ID" value="WOT36813.1"/>
    <property type="molecule type" value="Genomic_DNA"/>
</dbReference>
<name>A0ABZ0KG16_STRC4</name>
<proteinExistence type="predicted"/>
<reference evidence="1 2" key="1">
    <citation type="journal article" date="2021" name="J. Microbiol. Biotechnol.">
        <title>An Efficient Markerless Deletion System Suitable for the Industrial Strains of Streptomyces.</title>
        <authorList>
            <person name="Dong J."/>
            <person name="Wei J."/>
            <person name="Li H."/>
            <person name="Zhao S."/>
            <person name="Guan W."/>
        </authorList>
    </citation>
    <scope>NUCLEOTIDE SEQUENCE [LARGE SCALE GENOMIC DNA]</scope>
    <source>
        <strain evidence="1 2">CICC 11043</strain>
    </source>
</reference>
<evidence type="ECO:0000313" key="2">
    <source>
        <dbReference type="Proteomes" id="UP001305002"/>
    </source>
</evidence>
<dbReference type="Proteomes" id="UP001305002">
    <property type="component" value="Chromosome"/>
</dbReference>
<evidence type="ECO:0000313" key="1">
    <source>
        <dbReference type="EMBL" id="WOT36813.1"/>
    </source>
</evidence>
<sequence>MAELELLPDGVGFRLADIFIGAGGMMGETAPGAGANIPFPSSSASGAHFASKELIGTALQAAMEERYDSGLLAPSEPQAIVHPNGFIKLPLARTDDGRFRLFLHVWREESSDANIHDHRWSFTSFVLRGELSHTVMDVTVTSGSAEIEEEKEHLADSFLVARYYSDGNSHLFDTSRHERALVTDRRTYVVPAAVRYDMEAFVFHRAHALAGAMTIVARGLPKQPCARVLVDKAKPPVVSQRWCRLDAVERRRHLRDALQALG</sequence>
<accession>A0ABZ0KG16</accession>
<reference evidence="1 2" key="2">
    <citation type="journal article" date="2024" name="Microb. Biotechnol.">
        <title>The involvement of multiple ABC transporters in daunorubicin efflux in Streptomyces coeruleorubidus.</title>
        <authorList>
            <person name="Dong J."/>
            <person name="Ning J."/>
            <person name="Tian Y."/>
            <person name="Li H."/>
            <person name="Chen H."/>
            <person name="Guan W."/>
        </authorList>
    </citation>
    <scope>NUCLEOTIDE SEQUENCE [LARGE SCALE GENOMIC DNA]</scope>
    <source>
        <strain evidence="1 2">CICC 11043</strain>
    </source>
</reference>
<dbReference type="SUPFAM" id="SSF51182">
    <property type="entry name" value="RmlC-like cupins"/>
    <property type="match status" value="1"/>
</dbReference>
<organism evidence="1 2">
    <name type="scientific">Streptomyces coeruleorubidus</name>
    <dbReference type="NCBI Taxonomy" id="116188"/>
    <lineage>
        <taxon>Bacteria</taxon>
        <taxon>Bacillati</taxon>
        <taxon>Actinomycetota</taxon>
        <taxon>Actinomycetes</taxon>
        <taxon>Kitasatosporales</taxon>
        <taxon>Streptomycetaceae</taxon>
        <taxon>Streptomyces</taxon>
    </lineage>
</organism>
<protein>
    <recommendedName>
        <fullName evidence="3">Cysteine dioxygenase</fullName>
    </recommendedName>
</protein>
<gene>
    <name evidence="1" type="ORF">R5U08_22985</name>
</gene>
<dbReference type="InterPro" id="IPR014710">
    <property type="entry name" value="RmlC-like_jellyroll"/>
</dbReference>
<evidence type="ECO:0008006" key="3">
    <source>
        <dbReference type="Google" id="ProtNLM"/>
    </source>
</evidence>